<accession>A0A7J7JB55</accession>
<name>A0A7J7JB55_BUGNE</name>
<gene>
    <name evidence="2" type="ORF">EB796_018412</name>
</gene>
<evidence type="ECO:0000256" key="1">
    <source>
        <dbReference type="SAM" id="MobiDB-lite"/>
    </source>
</evidence>
<dbReference type="Proteomes" id="UP000593567">
    <property type="component" value="Unassembled WGS sequence"/>
</dbReference>
<keyword evidence="3" id="KW-1185">Reference proteome</keyword>
<proteinExistence type="predicted"/>
<reference evidence="2" key="1">
    <citation type="submission" date="2020-06" db="EMBL/GenBank/DDBJ databases">
        <title>Draft genome of Bugula neritina, a colonial animal packing powerful symbionts and potential medicines.</title>
        <authorList>
            <person name="Rayko M."/>
        </authorList>
    </citation>
    <scope>NUCLEOTIDE SEQUENCE [LARGE SCALE GENOMIC DNA]</scope>
    <source>
        <strain evidence="2">Kwan_BN1</strain>
    </source>
</reference>
<sequence length="274" mass="30602">MTVSFKYMSVSFQILNNLAPVEDKESEPSYCVNLAFRELFISATITDNRMQQMKRKLSSGVVSSKKQRKQEKRGTSLSLAQETKHDLGLSVNATAFSIDALLSPDSHRNSCTHKGSSDSVSSIHIRQPYSNSCNISEKSAGINEDSTYFQEELSPPSFYYLGPEAPGRDPVGGSSSQPLTYATDSIPYNQLSQFVYYCEMQQQCYQDMKLYLDEAMKRIQSSNQQILSTVISLLSQNHQYQNKHTPDAIYNQSRESLSTAPSISSSVPTTSSFL</sequence>
<dbReference type="EMBL" id="VXIV02002736">
    <property type="protein sequence ID" value="KAF6023285.1"/>
    <property type="molecule type" value="Genomic_DNA"/>
</dbReference>
<protein>
    <submittedName>
        <fullName evidence="2">Uncharacterized protein</fullName>
    </submittedName>
</protein>
<evidence type="ECO:0000313" key="2">
    <source>
        <dbReference type="EMBL" id="KAF6023285.1"/>
    </source>
</evidence>
<comment type="caution">
    <text evidence="2">The sequence shown here is derived from an EMBL/GenBank/DDBJ whole genome shotgun (WGS) entry which is preliminary data.</text>
</comment>
<feature type="region of interest" description="Disordered" evidence="1">
    <location>
        <begin position="56"/>
        <end position="79"/>
    </location>
</feature>
<dbReference type="AlphaFoldDB" id="A0A7J7JB55"/>
<organism evidence="2 3">
    <name type="scientific">Bugula neritina</name>
    <name type="common">Brown bryozoan</name>
    <name type="synonym">Sertularia neritina</name>
    <dbReference type="NCBI Taxonomy" id="10212"/>
    <lineage>
        <taxon>Eukaryota</taxon>
        <taxon>Metazoa</taxon>
        <taxon>Spiralia</taxon>
        <taxon>Lophotrochozoa</taxon>
        <taxon>Bryozoa</taxon>
        <taxon>Gymnolaemata</taxon>
        <taxon>Cheilostomatida</taxon>
        <taxon>Flustrina</taxon>
        <taxon>Buguloidea</taxon>
        <taxon>Bugulidae</taxon>
        <taxon>Bugula</taxon>
    </lineage>
</organism>
<evidence type="ECO:0000313" key="3">
    <source>
        <dbReference type="Proteomes" id="UP000593567"/>
    </source>
</evidence>